<evidence type="ECO:0000256" key="14">
    <source>
        <dbReference type="ARBA" id="ARBA00049494"/>
    </source>
</evidence>
<dbReference type="SMART" id="SM00904">
    <property type="entry name" value="Flavokinase"/>
    <property type="match status" value="1"/>
</dbReference>
<evidence type="ECO:0000256" key="9">
    <source>
        <dbReference type="ARBA" id="ARBA00022777"/>
    </source>
</evidence>
<dbReference type="InterPro" id="IPR015864">
    <property type="entry name" value="FAD_synthase"/>
</dbReference>
<evidence type="ECO:0000256" key="2">
    <source>
        <dbReference type="ARBA" id="ARBA00004726"/>
    </source>
</evidence>
<dbReference type="PIRSF" id="PIRSF004491">
    <property type="entry name" value="FAD_Synth"/>
    <property type="match status" value="1"/>
</dbReference>
<dbReference type="EC" id="2.7.1.26" evidence="15"/>
<reference evidence="17" key="1">
    <citation type="journal article" date="2020" name="mSystems">
        <title>Genome- and Community-Level Interaction Insights into Carbon Utilization and Element Cycling Functions of Hydrothermarchaeota in Hydrothermal Sediment.</title>
        <authorList>
            <person name="Zhou Z."/>
            <person name="Liu Y."/>
            <person name="Xu W."/>
            <person name="Pan J."/>
            <person name="Luo Z.H."/>
            <person name="Li M."/>
        </authorList>
    </citation>
    <scope>NUCLEOTIDE SEQUENCE [LARGE SCALE GENOMIC DNA]</scope>
    <source>
        <strain evidence="17">SpSt-210</strain>
    </source>
</reference>
<dbReference type="GO" id="GO:0009231">
    <property type="term" value="P:riboflavin biosynthetic process"/>
    <property type="evidence" value="ECO:0007669"/>
    <property type="project" value="InterPro"/>
</dbReference>
<keyword evidence="9 15" id="KW-0418">Kinase</keyword>
<dbReference type="CDD" id="cd02064">
    <property type="entry name" value="FAD_synthetase_N"/>
    <property type="match status" value="1"/>
</dbReference>
<dbReference type="InterPro" id="IPR014729">
    <property type="entry name" value="Rossmann-like_a/b/a_fold"/>
</dbReference>
<evidence type="ECO:0000256" key="6">
    <source>
        <dbReference type="ARBA" id="ARBA00022679"/>
    </source>
</evidence>
<keyword evidence="10 15" id="KW-0274">FAD</keyword>
<accession>A0A831WYX1</accession>
<dbReference type="EMBL" id="DSIY01000026">
    <property type="protein sequence ID" value="HEG90024.1"/>
    <property type="molecule type" value="Genomic_DNA"/>
</dbReference>
<dbReference type="InterPro" id="IPR015865">
    <property type="entry name" value="Riboflavin_kinase_bac/euk"/>
</dbReference>
<evidence type="ECO:0000256" key="7">
    <source>
        <dbReference type="ARBA" id="ARBA00022695"/>
    </source>
</evidence>
<organism evidence="17">
    <name type="scientific">Thermorudis peleae</name>
    <dbReference type="NCBI Taxonomy" id="1382356"/>
    <lineage>
        <taxon>Bacteria</taxon>
        <taxon>Pseudomonadati</taxon>
        <taxon>Thermomicrobiota</taxon>
        <taxon>Thermomicrobia</taxon>
        <taxon>Thermomicrobia incertae sedis</taxon>
        <taxon>Thermorudis</taxon>
    </lineage>
</organism>
<feature type="domain" description="Riboflavin kinase" evidence="16">
    <location>
        <begin position="182"/>
        <end position="308"/>
    </location>
</feature>
<dbReference type="SUPFAM" id="SSF82114">
    <property type="entry name" value="Riboflavin kinase-like"/>
    <property type="match status" value="1"/>
</dbReference>
<proteinExistence type="inferred from homology"/>
<dbReference type="EC" id="2.7.7.2" evidence="15"/>
<dbReference type="NCBIfam" id="TIGR00083">
    <property type="entry name" value="ribF"/>
    <property type="match status" value="1"/>
</dbReference>
<dbReference type="GO" id="GO:0009398">
    <property type="term" value="P:FMN biosynthetic process"/>
    <property type="evidence" value="ECO:0007669"/>
    <property type="project" value="UniProtKB-UniRule"/>
</dbReference>
<dbReference type="GO" id="GO:0008531">
    <property type="term" value="F:riboflavin kinase activity"/>
    <property type="evidence" value="ECO:0007669"/>
    <property type="project" value="UniProtKB-UniRule"/>
</dbReference>
<comment type="caution">
    <text evidence="17">The sequence shown here is derived from an EMBL/GenBank/DDBJ whole genome shotgun (WGS) entry which is preliminary data.</text>
</comment>
<comment type="catalytic activity">
    <reaction evidence="13 15">
        <text>riboflavin + ATP = FMN + ADP + H(+)</text>
        <dbReference type="Rhea" id="RHEA:14357"/>
        <dbReference type="ChEBI" id="CHEBI:15378"/>
        <dbReference type="ChEBI" id="CHEBI:30616"/>
        <dbReference type="ChEBI" id="CHEBI:57986"/>
        <dbReference type="ChEBI" id="CHEBI:58210"/>
        <dbReference type="ChEBI" id="CHEBI:456216"/>
        <dbReference type="EC" id="2.7.1.26"/>
    </reaction>
</comment>
<evidence type="ECO:0000256" key="3">
    <source>
        <dbReference type="ARBA" id="ARBA00005201"/>
    </source>
</evidence>
<protein>
    <recommendedName>
        <fullName evidence="15">Riboflavin biosynthesis protein</fullName>
    </recommendedName>
    <domain>
        <recommendedName>
            <fullName evidence="15">Riboflavin kinase</fullName>
            <ecNumber evidence="15">2.7.1.26</ecNumber>
        </recommendedName>
        <alternativeName>
            <fullName evidence="15">Flavokinase</fullName>
        </alternativeName>
    </domain>
    <domain>
        <recommendedName>
            <fullName evidence="15">FMN adenylyltransferase</fullName>
            <ecNumber evidence="15">2.7.7.2</ecNumber>
        </recommendedName>
        <alternativeName>
            <fullName evidence="15">FAD pyrophosphorylase</fullName>
        </alternativeName>
        <alternativeName>
            <fullName evidence="15">FAD synthase</fullName>
        </alternativeName>
    </domain>
</protein>
<comment type="catalytic activity">
    <reaction evidence="14 15">
        <text>FMN + ATP + H(+) = FAD + diphosphate</text>
        <dbReference type="Rhea" id="RHEA:17237"/>
        <dbReference type="ChEBI" id="CHEBI:15378"/>
        <dbReference type="ChEBI" id="CHEBI:30616"/>
        <dbReference type="ChEBI" id="CHEBI:33019"/>
        <dbReference type="ChEBI" id="CHEBI:57692"/>
        <dbReference type="ChEBI" id="CHEBI:58210"/>
        <dbReference type="EC" id="2.7.7.2"/>
    </reaction>
</comment>
<evidence type="ECO:0000256" key="12">
    <source>
        <dbReference type="ARBA" id="ARBA00023268"/>
    </source>
</evidence>
<dbReference type="GO" id="GO:0005524">
    <property type="term" value="F:ATP binding"/>
    <property type="evidence" value="ECO:0007669"/>
    <property type="project" value="UniProtKB-UniRule"/>
</dbReference>
<keyword evidence="8 15" id="KW-0547">Nucleotide-binding</keyword>
<keyword evidence="5 15" id="KW-0288">FMN</keyword>
<keyword evidence="6 15" id="KW-0808">Transferase</keyword>
<dbReference type="UniPathway" id="UPA00276">
    <property type="reaction ID" value="UER00406"/>
</dbReference>
<name>A0A831WYX1_9BACT</name>
<dbReference type="GO" id="GO:0003919">
    <property type="term" value="F:FMN adenylyltransferase activity"/>
    <property type="evidence" value="ECO:0007669"/>
    <property type="project" value="UniProtKB-UniRule"/>
</dbReference>
<evidence type="ECO:0000256" key="11">
    <source>
        <dbReference type="ARBA" id="ARBA00022840"/>
    </source>
</evidence>
<keyword evidence="12" id="KW-0511">Multifunctional enzyme</keyword>
<evidence type="ECO:0000256" key="1">
    <source>
        <dbReference type="ARBA" id="ARBA00002121"/>
    </source>
</evidence>
<keyword evidence="4 15" id="KW-0285">Flavoprotein</keyword>
<dbReference type="Gene3D" id="2.40.30.30">
    <property type="entry name" value="Riboflavin kinase-like"/>
    <property type="match status" value="1"/>
</dbReference>
<dbReference type="FunFam" id="3.40.50.620:FF:000021">
    <property type="entry name" value="Riboflavin biosynthesis protein"/>
    <property type="match status" value="1"/>
</dbReference>
<dbReference type="GO" id="GO:0006747">
    <property type="term" value="P:FAD biosynthetic process"/>
    <property type="evidence" value="ECO:0007669"/>
    <property type="project" value="UniProtKB-UniRule"/>
</dbReference>
<gene>
    <name evidence="17" type="ORF">ENP34_01050</name>
</gene>
<dbReference type="UniPathway" id="UPA00277">
    <property type="reaction ID" value="UER00407"/>
</dbReference>
<dbReference type="PANTHER" id="PTHR22749">
    <property type="entry name" value="RIBOFLAVIN KINASE/FMN ADENYLYLTRANSFERASE"/>
    <property type="match status" value="1"/>
</dbReference>
<dbReference type="InterPro" id="IPR023468">
    <property type="entry name" value="Riboflavin_kinase"/>
</dbReference>
<keyword evidence="7 15" id="KW-0548">Nucleotidyltransferase</keyword>
<dbReference type="NCBIfam" id="NF004160">
    <property type="entry name" value="PRK05627.1-3"/>
    <property type="match status" value="1"/>
</dbReference>
<evidence type="ECO:0000256" key="8">
    <source>
        <dbReference type="ARBA" id="ARBA00022741"/>
    </source>
</evidence>
<evidence type="ECO:0000259" key="16">
    <source>
        <dbReference type="SMART" id="SM00904"/>
    </source>
</evidence>
<dbReference type="Gene3D" id="3.40.50.620">
    <property type="entry name" value="HUPs"/>
    <property type="match status" value="1"/>
</dbReference>
<comment type="pathway">
    <text evidence="2 15">Cofactor biosynthesis; FAD biosynthesis; FAD from FMN: step 1/1.</text>
</comment>
<evidence type="ECO:0000256" key="13">
    <source>
        <dbReference type="ARBA" id="ARBA00047880"/>
    </source>
</evidence>
<dbReference type="InterPro" id="IPR023465">
    <property type="entry name" value="Riboflavin_kinase_dom_sf"/>
</dbReference>
<comment type="similarity">
    <text evidence="15">Belongs to the ribF family.</text>
</comment>
<evidence type="ECO:0000256" key="15">
    <source>
        <dbReference type="PIRNR" id="PIRNR004491"/>
    </source>
</evidence>
<dbReference type="AlphaFoldDB" id="A0A831WYX1"/>
<evidence type="ECO:0000313" key="17">
    <source>
        <dbReference type="EMBL" id="HEG90024.1"/>
    </source>
</evidence>
<dbReference type="SUPFAM" id="SSF52374">
    <property type="entry name" value="Nucleotidylyl transferase"/>
    <property type="match status" value="1"/>
</dbReference>
<evidence type="ECO:0000256" key="10">
    <source>
        <dbReference type="ARBA" id="ARBA00022827"/>
    </source>
</evidence>
<evidence type="ECO:0000256" key="5">
    <source>
        <dbReference type="ARBA" id="ARBA00022643"/>
    </source>
</evidence>
<dbReference type="NCBIfam" id="NF004162">
    <property type="entry name" value="PRK05627.1-5"/>
    <property type="match status" value="1"/>
</dbReference>
<evidence type="ECO:0000256" key="4">
    <source>
        <dbReference type="ARBA" id="ARBA00022630"/>
    </source>
</evidence>
<dbReference type="InterPro" id="IPR002606">
    <property type="entry name" value="Riboflavin_kinase_bac"/>
</dbReference>
<dbReference type="Pfam" id="PF01687">
    <property type="entry name" value="Flavokinase"/>
    <property type="match status" value="1"/>
</dbReference>
<keyword evidence="11 15" id="KW-0067">ATP-binding</keyword>
<dbReference type="Pfam" id="PF06574">
    <property type="entry name" value="FAD_syn"/>
    <property type="match status" value="1"/>
</dbReference>
<comment type="function">
    <text evidence="1">Catalyzes the phosphorylation of riboflavin to FMN followed by the adenylation of FMN to FAD.</text>
</comment>
<sequence>MPVLVYRDLAELPRQPHALTIGNFDGVHRGHQHLFGRLRARAAERAVRSLVLTFDPLPAEVLRPQEAPPRLCTLDERLALIGACQIDSVLVLRFDQEFARQAPEEFIEQLVHYAAPVELVIGDDFRFGHGRSGSVTTLRELGSQYGFDVTVVPRVDLEAQPISSTRIRQLVSAGSIEVAAELLGRPYALTGDVVEGHRRGQLLGYPTANLRLIDRLAVPADGIYVVQVSIDGSSELLPGMAYIGTRPVFQDQMRAIEIHLLDVTLDLYRRRLTVLFVRRLRGDMWFPSVDALIEQMQADERATREALAQLREDWPPPLTWAILNLAEGAVSADG</sequence>
<comment type="pathway">
    <text evidence="3 15">Cofactor biosynthesis; FMN biosynthesis; FMN from riboflavin (ATP route): step 1/1.</text>
</comment>
<dbReference type="PANTHER" id="PTHR22749:SF6">
    <property type="entry name" value="RIBOFLAVIN KINASE"/>
    <property type="match status" value="1"/>
</dbReference>